<evidence type="ECO:0000313" key="5">
    <source>
        <dbReference type="Proteomes" id="UP000176576"/>
    </source>
</evidence>
<dbReference type="PIRSF" id="PIRSF005902">
    <property type="entry name" value="DNase_TatD"/>
    <property type="match status" value="1"/>
</dbReference>
<sequence>MSTPKLIDIHSHVNFNAFKDDADVVIQRALDADVWTILVGSQIDTSCRAVEYAEKYPAGIYVAVGLHPIHLTELYVDAKEIGAEGVPGFTSRVEQFSYEAYKQLAEHPKTVAIGECGLDYYRVEGGEETKKLQADTFRQQVALAREVKKPLMIHCRPLNVIERGEPRPEGAGRNAYEDLIQILKEENAQKIGGDIHFFAGSWSIAKQFLDLGFYLSFTGVITFARDYDEVLKNVPMDRIMVETDAPYVTPVPHRGKRNEPMYVEYVAKKIAEIKNLPEEEVFQQLVENTRRLFRIY</sequence>
<name>A0A1G2G7M1_9BACT</name>
<reference evidence="4 5" key="1">
    <citation type="journal article" date="2016" name="Nat. Commun.">
        <title>Thousands of microbial genomes shed light on interconnected biogeochemical processes in an aquifer system.</title>
        <authorList>
            <person name="Anantharaman K."/>
            <person name="Brown C.T."/>
            <person name="Hug L.A."/>
            <person name="Sharon I."/>
            <person name="Castelle C.J."/>
            <person name="Probst A.J."/>
            <person name="Thomas B.C."/>
            <person name="Singh A."/>
            <person name="Wilkins M.J."/>
            <person name="Karaoz U."/>
            <person name="Brodie E.L."/>
            <person name="Williams K.H."/>
            <person name="Hubbard S.S."/>
            <person name="Banfield J.F."/>
        </authorList>
    </citation>
    <scope>NUCLEOTIDE SEQUENCE [LARGE SCALE GENOMIC DNA]</scope>
</reference>
<proteinExistence type="predicted"/>
<dbReference type="CDD" id="cd01310">
    <property type="entry name" value="TatD_DNAse"/>
    <property type="match status" value="1"/>
</dbReference>
<dbReference type="AlphaFoldDB" id="A0A1G2G7M1"/>
<feature type="binding site" evidence="3">
    <location>
        <position position="154"/>
    </location>
    <ligand>
        <name>a divalent metal cation</name>
        <dbReference type="ChEBI" id="CHEBI:60240"/>
        <label>2</label>
    </ligand>
</feature>
<feature type="binding site" evidence="3">
    <location>
        <position position="244"/>
    </location>
    <ligand>
        <name>a divalent metal cation</name>
        <dbReference type="ChEBI" id="CHEBI:60240"/>
        <label>1</label>
    </ligand>
</feature>
<dbReference type="GO" id="GO:0016788">
    <property type="term" value="F:hydrolase activity, acting on ester bonds"/>
    <property type="evidence" value="ECO:0007669"/>
    <property type="project" value="InterPro"/>
</dbReference>
<feature type="binding site" evidence="3">
    <location>
        <position position="12"/>
    </location>
    <ligand>
        <name>a divalent metal cation</name>
        <dbReference type="ChEBI" id="CHEBI:60240"/>
        <label>1</label>
    </ligand>
</feature>
<dbReference type="SUPFAM" id="SSF51556">
    <property type="entry name" value="Metallo-dependent hydrolases"/>
    <property type="match status" value="1"/>
</dbReference>
<dbReference type="InterPro" id="IPR032466">
    <property type="entry name" value="Metal_Hydrolase"/>
</dbReference>
<accession>A0A1G2G7M1</accession>
<dbReference type="PANTHER" id="PTHR46124:SF2">
    <property type="entry name" value="D-AMINOACYL-TRNA DEACYLASE"/>
    <property type="match status" value="1"/>
</dbReference>
<comment type="caution">
    <text evidence="4">The sequence shown here is derived from an EMBL/GenBank/DDBJ whole genome shotgun (WGS) entry which is preliminary data.</text>
</comment>
<dbReference type="InterPro" id="IPR001130">
    <property type="entry name" value="TatD-like"/>
</dbReference>
<dbReference type="Pfam" id="PF01026">
    <property type="entry name" value="TatD_DNase"/>
    <property type="match status" value="1"/>
</dbReference>
<dbReference type="FunFam" id="3.20.20.140:FF:000005">
    <property type="entry name" value="TatD family hydrolase"/>
    <property type="match status" value="1"/>
</dbReference>
<feature type="binding site" evidence="3">
    <location>
        <position position="10"/>
    </location>
    <ligand>
        <name>a divalent metal cation</name>
        <dbReference type="ChEBI" id="CHEBI:60240"/>
        <label>1</label>
    </ligand>
</feature>
<dbReference type="Gene3D" id="3.20.20.140">
    <property type="entry name" value="Metal-dependent hydrolases"/>
    <property type="match status" value="1"/>
</dbReference>
<keyword evidence="1 3" id="KW-0479">Metal-binding</keyword>
<dbReference type="GO" id="GO:0046872">
    <property type="term" value="F:metal ion binding"/>
    <property type="evidence" value="ECO:0007669"/>
    <property type="project" value="UniProtKB-KW"/>
</dbReference>
<evidence type="ECO:0000256" key="2">
    <source>
        <dbReference type="ARBA" id="ARBA00022801"/>
    </source>
</evidence>
<evidence type="ECO:0000313" key="4">
    <source>
        <dbReference type="EMBL" id="OGZ46072.1"/>
    </source>
</evidence>
<dbReference type="GO" id="GO:0005829">
    <property type="term" value="C:cytosol"/>
    <property type="evidence" value="ECO:0007669"/>
    <property type="project" value="TreeGrafter"/>
</dbReference>
<feature type="binding site" evidence="3">
    <location>
        <position position="115"/>
    </location>
    <ligand>
        <name>a divalent metal cation</name>
        <dbReference type="ChEBI" id="CHEBI:60240"/>
        <label>1</label>
    </ligand>
</feature>
<organism evidence="4 5">
    <name type="scientific">Candidatus Ryanbacteria bacterium RIFCSPHIGHO2_02_FULL_45_13b</name>
    <dbReference type="NCBI Taxonomy" id="1802117"/>
    <lineage>
        <taxon>Bacteria</taxon>
        <taxon>Candidatus Ryaniibacteriota</taxon>
    </lineage>
</organism>
<dbReference type="PROSITE" id="PS01091">
    <property type="entry name" value="TATD_3"/>
    <property type="match status" value="1"/>
</dbReference>
<keyword evidence="2" id="KW-0378">Hydrolase</keyword>
<dbReference type="EMBL" id="MHNN01000015">
    <property type="protein sequence ID" value="OGZ46072.1"/>
    <property type="molecule type" value="Genomic_DNA"/>
</dbReference>
<evidence type="ECO:0000256" key="3">
    <source>
        <dbReference type="PIRSR" id="PIRSR005902-1"/>
    </source>
</evidence>
<feature type="binding site" evidence="3">
    <location>
        <position position="196"/>
    </location>
    <ligand>
        <name>a divalent metal cation</name>
        <dbReference type="ChEBI" id="CHEBI:60240"/>
        <label>2</label>
    </ligand>
</feature>
<dbReference type="PANTHER" id="PTHR46124">
    <property type="entry name" value="D-AMINOACYL-TRNA DEACYLASE"/>
    <property type="match status" value="1"/>
</dbReference>
<gene>
    <name evidence="4" type="ORF">A3J54_02495</name>
</gene>
<protein>
    <recommendedName>
        <fullName evidence="6">Hydrolase TatD</fullName>
    </recommendedName>
</protein>
<evidence type="ECO:0000256" key="1">
    <source>
        <dbReference type="ARBA" id="ARBA00022723"/>
    </source>
</evidence>
<evidence type="ECO:0008006" key="6">
    <source>
        <dbReference type="Google" id="ProtNLM"/>
    </source>
</evidence>
<dbReference type="InterPro" id="IPR018228">
    <property type="entry name" value="DNase_TatD-rel_CS"/>
</dbReference>
<dbReference type="Proteomes" id="UP000176576">
    <property type="component" value="Unassembled WGS sequence"/>
</dbReference>
<dbReference type="STRING" id="1802117.A3J54_02495"/>